<feature type="non-terminal residue" evidence="2">
    <location>
        <position position="1"/>
    </location>
</feature>
<feature type="non-terminal residue" evidence="2">
    <location>
        <position position="143"/>
    </location>
</feature>
<protein>
    <submittedName>
        <fullName evidence="2">3-dehydroquinate dehydratase II</fullName>
        <ecNumber evidence="2">4.2.1.10</ecNumber>
    </submittedName>
</protein>
<evidence type="ECO:0000256" key="1">
    <source>
        <dbReference type="SAM" id="MobiDB-lite"/>
    </source>
</evidence>
<name>A0A6J4P5U8_9ACTN</name>
<reference evidence="2" key="1">
    <citation type="submission" date="2020-02" db="EMBL/GenBank/DDBJ databases">
        <authorList>
            <person name="Meier V. D."/>
        </authorList>
    </citation>
    <scope>NUCLEOTIDE SEQUENCE</scope>
    <source>
        <strain evidence="2">AVDCRST_MAG06</strain>
    </source>
</reference>
<feature type="region of interest" description="Disordered" evidence="1">
    <location>
        <begin position="1"/>
        <end position="75"/>
    </location>
</feature>
<feature type="compositionally biased region" description="Basic residues" evidence="1">
    <location>
        <begin position="20"/>
        <end position="31"/>
    </location>
</feature>
<feature type="compositionally biased region" description="Basic residues" evidence="1">
    <location>
        <begin position="117"/>
        <end position="133"/>
    </location>
</feature>
<organism evidence="2">
    <name type="scientific">uncultured Nocardioides sp</name>
    <dbReference type="NCBI Taxonomy" id="198441"/>
    <lineage>
        <taxon>Bacteria</taxon>
        <taxon>Bacillati</taxon>
        <taxon>Actinomycetota</taxon>
        <taxon>Actinomycetes</taxon>
        <taxon>Propionibacteriales</taxon>
        <taxon>Nocardioidaceae</taxon>
        <taxon>Nocardioides</taxon>
        <taxon>environmental samples</taxon>
    </lineage>
</organism>
<proteinExistence type="predicted"/>
<accession>A0A6J4P5U8</accession>
<dbReference type="EC" id="4.2.1.10" evidence="2"/>
<evidence type="ECO:0000313" key="2">
    <source>
        <dbReference type="EMBL" id="CAA9407083.1"/>
    </source>
</evidence>
<gene>
    <name evidence="2" type="ORF">AVDCRST_MAG06-2611</name>
</gene>
<dbReference type="EMBL" id="CADCUP010000173">
    <property type="protein sequence ID" value="CAA9407083.1"/>
    <property type="molecule type" value="Genomic_DNA"/>
</dbReference>
<dbReference type="AlphaFoldDB" id="A0A6J4P5U8"/>
<feature type="region of interest" description="Disordered" evidence="1">
    <location>
        <begin position="95"/>
        <end position="143"/>
    </location>
</feature>
<sequence length="143" mass="15705">DGSSGPRAERREPRPARQPRAAHLREHHPRAAGRPVRADRQRGRAGRRGAADRRRGRAGPLAARGRGLRCARRAEQRGLEPLLVRPAGRLLAAHRAAGGGAHQPGARARGVPAHQRDQRRGHRHDHRARRRGVPRGAALPRSL</sequence>
<dbReference type="GO" id="GO:0003855">
    <property type="term" value="F:3-dehydroquinate dehydratase activity"/>
    <property type="evidence" value="ECO:0007669"/>
    <property type="project" value="UniProtKB-EC"/>
</dbReference>
<keyword evidence="2" id="KW-0456">Lyase</keyword>